<proteinExistence type="predicted"/>
<gene>
    <name evidence="1" type="ORF">UFOVP706_28</name>
</gene>
<organism evidence="1">
    <name type="scientific">uncultured Caudovirales phage</name>
    <dbReference type="NCBI Taxonomy" id="2100421"/>
    <lineage>
        <taxon>Viruses</taxon>
        <taxon>Duplodnaviria</taxon>
        <taxon>Heunggongvirae</taxon>
        <taxon>Uroviricota</taxon>
        <taxon>Caudoviricetes</taxon>
        <taxon>Peduoviridae</taxon>
        <taxon>Maltschvirus</taxon>
        <taxon>Maltschvirus maltsch</taxon>
    </lineage>
</organism>
<name>A0A6J5NP47_9CAUD</name>
<accession>A0A6J5NP47</accession>
<dbReference type="EMBL" id="LR796682">
    <property type="protein sequence ID" value="CAB4158758.1"/>
    <property type="molecule type" value="Genomic_DNA"/>
</dbReference>
<protein>
    <submittedName>
        <fullName evidence="1">Uncharacterized protein</fullName>
    </submittedName>
</protein>
<evidence type="ECO:0000313" key="1">
    <source>
        <dbReference type="EMBL" id="CAB4158758.1"/>
    </source>
</evidence>
<reference evidence="1" key="1">
    <citation type="submission" date="2020-04" db="EMBL/GenBank/DDBJ databases">
        <authorList>
            <person name="Chiriac C."/>
            <person name="Salcher M."/>
            <person name="Ghai R."/>
            <person name="Kavagutti S V."/>
        </authorList>
    </citation>
    <scope>NUCLEOTIDE SEQUENCE</scope>
</reference>
<sequence>MPKYNVTLEERVYYTVEVEARDEVKAAAIAIKRWNKSPDPTHDFCGAGTGVEVDDVELIEEEATNT</sequence>